<dbReference type="STRING" id="1619046.US42_C0015G0015"/>
<sequence length="192" mass="22396">MFVKPKEHLVSSFNQNFKKTGAAASLNGVIKHVLHKQPDLPEYKRRLTYQTIHKLNNDPTQVFNTKQTREIIEGMGEMLQYKYKKNGALHTLRHLQRVFRKNQTENKKELSSEEKAKEEKKIKNRNLIRNREGREEESEKEDDQVAVRSLGLVELQEASVSASQALQKNKKKKEEEEEEFGVEQPLVDLVID</sequence>
<reference evidence="2 3" key="1">
    <citation type="journal article" date="2015" name="Nature">
        <title>rRNA introns, odd ribosomes, and small enigmatic genomes across a large radiation of phyla.</title>
        <authorList>
            <person name="Brown C.T."/>
            <person name="Hug L.A."/>
            <person name="Thomas B.C."/>
            <person name="Sharon I."/>
            <person name="Castelle C.J."/>
            <person name="Singh A."/>
            <person name="Wilkins M.J."/>
            <person name="Williams K.H."/>
            <person name="Banfield J.F."/>
        </authorList>
    </citation>
    <scope>NUCLEOTIDE SEQUENCE [LARGE SCALE GENOMIC DNA]</scope>
</reference>
<protein>
    <submittedName>
        <fullName evidence="2">Uncharacterized protein</fullName>
    </submittedName>
</protein>
<accession>A0A0G0GAR1</accession>
<feature type="region of interest" description="Disordered" evidence="1">
    <location>
        <begin position="103"/>
        <end position="145"/>
    </location>
</feature>
<feature type="compositionally biased region" description="Acidic residues" evidence="1">
    <location>
        <begin position="135"/>
        <end position="144"/>
    </location>
</feature>
<organism evidence="2 3">
    <name type="scientific">Candidatus Magasanikbacteria bacterium GW2011_GWC2_37_14</name>
    <dbReference type="NCBI Taxonomy" id="1619046"/>
    <lineage>
        <taxon>Bacteria</taxon>
        <taxon>Candidatus Magasanikiibacteriota</taxon>
    </lineage>
</organism>
<dbReference type="EMBL" id="LBSX01000015">
    <property type="protein sequence ID" value="KKQ27072.1"/>
    <property type="molecule type" value="Genomic_DNA"/>
</dbReference>
<dbReference type="AlphaFoldDB" id="A0A0G0GAR1"/>
<dbReference type="Proteomes" id="UP000034849">
    <property type="component" value="Unassembled WGS sequence"/>
</dbReference>
<comment type="caution">
    <text evidence="2">The sequence shown here is derived from an EMBL/GenBank/DDBJ whole genome shotgun (WGS) entry which is preliminary data.</text>
</comment>
<proteinExistence type="predicted"/>
<evidence type="ECO:0000313" key="3">
    <source>
        <dbReference type="Proteomes" id="UP000034849"/>
    </source>
</evidence>
<feature type="region of interest" description="Disordered" evidence="1">
    <location>
        <begin position="160"/>
        <end position="192"/>
    </location>
</feature>
<evidence type="ECO:0000313" key="2">
    <source>
        <dbReference type="EMBL" id="KKQ27072.1"/>
    </source>
</evidence>
<gene>
    <name evidence="2" type="ORF">US42_C0015G0015</name>
</gene>
<feature type="compositionally biased region" description="Basic and acidic residues" evidence="1">
    <location>
        <begin position="103"/>
        <end position="121"/>
    </location>
</feature>
<name>A0A0G0GAR1_9BACT</name>
<evidence type="ECO:0000256" key="1">
    <source>
        <dbReference type="SAM" id="MobiDB-lite"/>
    </source>
</evidence>